<reference evidence="2 3" key="2">
    <citation type="journal article" date="2018" name="Plant J.">
        <title>The Physcomitrella patens chromosome-scale assembly reveals moss genome structure and evolution.</title>
        <authorList>
            <person name="Lang D."/>
            <person name="Ullrich K.K."/>
            <person name="Murat F."/>
            <person name="Fuchs J."/>
            <person name="Jenkins J."/>
            <person name="Haas F.B."/>
            <person name="Piednoel M."/>
            <person name="Gundlach H."/>
            <person name="Van Bel M."/>
            <person name="Meyberg R."/>
            <person name="Vives C."/>
            <person name="Morata J."/>
            <person name="Symeonidi A."/>
            <person name="Hiss M."/>
            <person name="Muchero W."/>
            <person name="Kamisugi Y."/>
            <person name="Saleh O."/>
            <person name="Blanc G."/>
            <person name="Decker E.L."/>
            <person name="van Gessel N."/>
            <person name="Grimwood J."/>
            <person name="Hayes R.D."/>
            <person name="Graham S.W."/>
            <person name="Gunter L.E."/>
            <person name="McDaniel S.F."/>
            <person name="Hoernstein S.N.W."/>
            <person name="Larsson A."/>
            <person name="Li F.W."/>
            <person name="Perroud P.F."/>
            <person name="Phillips J."/>
            <person name="Ranjan P."/>
            <person name="Rokshar D.S."/>
            <person name="Rothfels C.J."/>
            <person name="Schneider L."/>
            <person name="Shu S."/>
            <person name="Stevenson D.W."/>
            <person name="Thummler F."/>
            <person name="Tillich M."/>
            <person name="Villarreal Aguilar J.C."/>
            <person name="Widiez T."/>
            <person name="Wong G.K."/>
            <person name="Wymore A."/>
            <person name="Zhang Y."/>
            <person name="Zimmer A.D."/>
            <person name="Quatrano R.S."/>
            <person name="Mayer K.F.X."/>
            <person name="Goodstein D."/>
            <person name="Casacuberta J.M."/>
            <person name="Vandepoele K."/>
            <person name="Reski R."/>
            <person name="Cuming A.C."/>
            <person name="Tuskan G.A."/>
            <person name="Maumus F."/>
            <person name="Salse J."/>
            <person name="Schmutz J."/>
            <person name="Rensing S.A."/>
        </authorList>
    </citation>
    <scope>NUCLEOTIDE SEQUENCE [LARGE SCALE GENOMIC DNA]</scope>
    <source>
        <strain evidence="2 3">cv. Gransden 2004</strain>
    </source>
</reference>
<proteinExistence type="predicted"/>
<dbReference type="InterPro" id="IPR013094">
    <property type="entry name" value="AB_hydrolase_3"/>
</dbReference>
<dbReference type="InterPro" id="IPR029058">
    <property type="entry name" value="AB_hydrolase_fold"/>
</dbReference>
<dbReference type="EMBL" id="ABEU02000005">
    <property type="status" value="NOT_ANNOTATED_CDS"/>
    <property type="molecule type" value="Genomic_DNA"/>
</dbReference>
<protein>
    <recommendedName>
        <fullName evidence="1">Alpha/beta hydrolase fold-3 domain-containing protein</fullName>
    </recommendedName>
</protein>
<dbReference type="AlphaFoldDB" id="A0A7I4DPU3"/>
<dbReference type="EnsemblPlants" id="Pp3c5_13820V3.6">
    <property type="protein sequence ID" value="Pp3c5_13820V3.6"/>
    <property type="gene ID" value="Pp3c5_13820"/>
</dbReference>
<dbReference type="PANTHER" id="PTHR23024">
    <property type="entry name" value="ARYLACETAMIDE DEACETYLASE"/>
    <property type="match status" value="1"/>
</dbReference>
<dbReference type="InterPro" id="IPR050466">
    <property type="entry name" value="Carboxylest/Gibb_receptor"/>
</dbReference>
<dbReference type="Gene3D" id="3.40.50.1820">
    <property type="entry name" value="alpha/beta hydrolase"/>
    <property type="match status" value="1"/>
</dbReference>
<feature type="domain" description="Alpha/beta hydrolase fold-3" evidence="1">
    <location>
        <begin position="151"/>
        <end position="377"/>
    </location>
</feature>
<keyword evidence="3" id="KW-1185">Reference proteome</keyword>
<dbReference type="Gramene" id="Pp3c5_13820V3.5">
    <property type="protein sequence ID" value="Pp3c5_13820V3.5"/>
    <property type="gene ID" value="Pp3c5_13820"/>
</dbReference>
<dbReference type="Gramene" id="Pp3c5_13820V3.6">
    <property type="protein sequence ID" value="Pp3c5_13820V3.6"/>
    <property type="gene ID" value="Pp3c5_13820"/>
</dbReference>
<dbReference type="RefSeq" id="XP_024375870.1">
    <property type="nucleotide sequence ID" value="XM_024520102.1"/>
</dbReference>
<dbReference type="Proteomes" id="UP000006727">
    <property type="component" value="Chromosome 5"/>
</dbReference>
<dbReference type="KEGG" id="ppp:112282481"/>
<dbReference type="PANTHER" id="PTHR23024:SF635">
    <property type="entry name" value="OS07G0162700 PROTEIN"/>
    <property type="match status" value="1"/>
</dbReference>
<dbReference type="SUPFAM" id="SSF53474">
    <property type="entry name" value="alpha/beta-Hydrolases"/>
    <property type="match status" value="1"/>
</dbReference>
<dbReference type="EnsemblPlants" id="Pp3c5_13820V3.5">
    <property type="protein sequence ID" value="Pp3c5_13820V3.5"/>
    <property type="gene ID" value="Pp3c5_13820"/>
</dbReference>
<sequence length="402" mass="44176">MLVRVELVVNEKRACNSFIQLGSRIPWSRIDGSVPLDLSIEEVNVFAQLIALAVAMGSILEEISAATTFTSKEEEKDIEVLPGMVIKVDGTVVRNSDHALPTTDINVSSSPIFVNNVASKDIVIDSEAGVWGRLFLPESVTGDHTNKLPLVVYYHGGGFCMGNAGGESPTYQSIRLCRTSNVVVISASYRLAPEDRLPVAFKDACTTMSWLQKQCKYQAGEAEAGDPWLMNHADFSRVFVMGQSAGGNIAHHVAVFKPIDELKPLIVQGIVPIVPFFSAEAISESEKNVSEDEILPLGKHHTFWRLALPLNATRDHPYCNPLSADAPKLAEVKFPRLLVIVGGKDPLYTRQIEYYDALKQAGKEVELVEVPEGTHIFRKIPALEAENVRVDKAISDFIHKSE</sequence>
<accession>A0A7I4DPU3</accession>
<evidence type="ECO:0000313" key="3">
    <source>
        <dbReference type="Proteomes" id="UP000006727"/>
    </source>
</evidence>
<dbReference type="GeneID" id="112282481"/>
<evidence type="ECO:0000313" key="2">
    <source>
        <dbReference type="EnsemblPlants" id="Pp3c5_13820V3.5"/>
    </source>
</evidence>
<dbReference type="OrthoDB" id="408631at2759"/>
<organism evidence="2 3">
    <name type="scientific">Physcomitrium patens</name>
    <name type="common">Spreading-leaved earth moss</name>
    <name type="synonym">Physcomitrella patens</name>
    <dbReference type="NCBI Taxonomy" id="3218"/>
    <lineage>
        <taxon>Eukaryota</taxon>
        <taxon>Viridiplantae</taxon>
        <taxon>Streptophyta</taxon>
        <taxon>Embryophyta</taxon>
        <taxon>Bryophyta</taxon>
        <taxon>Bryophytina</taxon>
        <taxon>Bryopsida</taxon>
        <taxon>Funariidae</taxon>
        <taxon>Funariales</taxon>
        <taxon>Funariaceae</taxon>
        <taxon>Physcomitrium</taxon>
    </lineage>
</organism>
<reference evidence="2" key="3">
    <citation type="submission" date="2020-12" db="UniProtKB">
        <authorList>
            <consortium name="EnsemblPlants"/>
        </authorList>
    </citation>
    <scope>IDENTIFICATION</scope>
</reference>
<dbReference type="GO" id="GO:0016787">
    <property type="term" value="F:hydrolase activity"/>
    <property type="evidence" value="ECO:0007669"/>
    <property type="project" value="InterPro"/>
</dbReference>
<name>A0A7I4DPU3_PHYPA</name>
<gene>
    <name evidence="2" type="primary">LOC112282481</name>
</gene>
<evidence type="ECO:0000259" key="1">
    <source>
        <dbReference type="Pfam" id="PF07859"/>
    </source>
</evidence>
<dbReference type="Pfam" id="PF07859">
    <property type="entry name" value="Abhydrolase_3"/>
    <property type="match status" value="1"/>
</dbReference>
<reference evidence="2 3" key="1">
    <citation type="journal article" date="2008" name="Science">
        <title>The Physcomitrella genome reveals evolutionary insights into the conquest of land by plants.</title>
        <authorList>
            <person name="Rensing S."/>
            <person name="Lang D."/>
            <person name="Zimmer A."/>
            <person name="Terry A."/>
            <person name="Salamov A."/>
            <person name="Shapiro H."/>
            <person name="Nishiyama T."/>
            <person name="Perroud P.-F."/>
            <person name="Lindquist E."/>
            <person name="Kamisugi Y."/>
            <person name="Tanahashi T."/>
            <person name="Sakakibara K."/>
            <person name="Fujita T."/>
            <person name="Oishi K."/>
            <person name="Shin-I T."/>
            <person name="Kuroki Y."/>
            <person name="Toyoda A."/>
            <person name="Suzuki Y."/>
            <person name="Hashimoto A."/>
            <person name="Yamaguchi K."/>
            <person name="Sugano A."/>
            <person name="Kohara Y."/>
            <person name="Fujiyama A."/>
            <person name="Anterola A."/>
            <person name="Aoki S."/>
            <person name="Ashton N."/>
            <person name="Barbazuk W.B."/>
            <person name="Barker E."/>
            <person name="Bennetzen J."/>
            <person name="Bezanilla M."/>
            <person name="Blankenship R."/>
            <person name="Cho S.H."/>
            <person name="Dutcher S."/>
            <person name="Estelle M."/>
            <person name="Fawcett J.A."/>
            <person name="Gundlach H."/>
            <person name="Hanada K."/>
            <person name="Heyl A."/>
            <person name="Hicks K.A."/>
            <person name="Hugh J."/>
            <person name="Lohr M."/>
            <person name="Mayer K."/>
            <person name="Melkozernov A."/>
            <person name="Murata T."/>
            <person name="Nelson D."/>
            <person name="Pils B."/>
            <person name="Prigge M."/>
            <person name="Reiss B."/>
            <person name="Renner T."/>
            <person name="Rombauts S."/>
            <person name="Rushton P."/>
            <person name="Sanderfoot A."/>
            <person name="Schween G."/>
            <person name="Shiu S.-H."/>
            <person name="Stueber K."/>
            <person name="Theodoulou F.L."/>
            <person name="Tu H."/>
            <person name="Van de Peer Y."/>
            <person name="Verrier P.J."/>
            <person name="Waters E."/>
            <person name="Wood A."/>
            <person name="Yang L."/>
            <person name="Cove D."/>
            <person name="Cuming A."/>
            <person name="Hasebe M."/>
            <person name="Lucas S."/>
            <person name="Mishler D.B."/>
            <person name="Reski R."/>
            <person name="Grigoriev I."/>
            <person name="Quatrano R.S."/>
            <person name="Boore J.L."/>
        </authorList>
    </citation>
    <scope>NUCLEOTIDE SEQUENCE [LARGE SCALE GENOMIC DNA]</scope>
    <source>
        <strain evidence="2 3">cv. Gransden 2004</strain>
    </source>
</reference>